<keyword evidence="1" id="KW-0812">Transmembrane</keyword>
<reference evidence="2" key="1">
    <citation type="submission" date="2021-02" db="EMBL/GenBank/DDBJ databases">
        <authorList>
            <person name="Dougan E. K."/>
            <person name="Rhodes N."/>
            <person name="Thang M."/>
            <person name="Chan C."/>
        </authorList>
    </citation>
    <scope>NUCLEOTIDE SEQUENCE</scope>
</reference>
<keyword evidence="1" id="KW-1133">Transmembrane helix</keyword>
<evidence type="ECO:0000313" key="3">
    <source>
        <dbReference type="Proteomes" id="UP000654075"/>
    </source>
</evidence>
<dbReference type="Proteomes" id="UP000654075">
    <property type="component" value="Unassembled WGS sequence"/>
</dbReference>
<protein>
    <submittedName>
        <fullName evidence="2">Uncharacterized protein</fullName>
    </submittedName>
</protein>
<keyword evidence="3" id="KW-1185">Reference proteome</keyword>
<keyword evidence="1" id="KW-0472">Membrane</keyword>
<organism evidence="2 3">
    <name type="scientific">Polarella glacialis</name>
    <name type="common">Dinoflagellate</name>
    <dbReference type="NCBI Taxonomy" id="89957"/>
    <lineage>
        <taxon>Eukaryota</taxon>
        <taxon>Sar</taxon>
        <taxon>Alveolata</taxon>
        <taxon>Dinophyceae</taxon>
        <taxon>Suessiales</taxon>
        <taxon>Suessiaceae</taxon>
        <taxon>Polarella</taxon>
    </lineage>
</organism>
<gene>
    <name evidence="2" type="ORF">PGLA1383_LOCUS14682</name>
</gene>
<evidence type="ECO:0000256" key="1">
    <source>
        <dbReference type="SAM" id="Phobius"/>
    </source>
</evidence>
<comment type="caution">
    <text evidence="2">The sequence shown here is derived from an EMBL/GenBank/DDBJ whole genome shotgun (WGS) entry which is preliminary data.</text>
</comment>
<evidence type="ECO:0000313" key="2">
    <source>
        <dbReference type="EMBL" id="CAE8596217.1"/>
    </source>
</evidence>
<proteinExistence type="predicted"/>
<feature type="transmembrane region" description="Helical" evidence="1">
    <location>
        <begin position="7"/>
        <end position="31"/>
    </location>
</feature>
<dbReference type="EMBL" id="CAJNNV010008422">
    <property type="protein sequence ID" value="CAE8596217.1"/>
    <property type="molecule type" value="Genomic_DNA"/>
</dbReference>
<feature type="transmembrane region" description="Helical" evidence="1">
    <location>
        <begin position="37"/>
        <end position="54"/>
    </location>
</feature>
<sequence length="101" mass="11206">MILSCRVDAIVFCCVCRFACLLSLLLWLLLILLVSRLSSSLLLLLFLLLVDLFGRHIGPNVCEKDQNGRWLGGRGLSLILSLFAVAAALLLSLSLRRVHRS</sequence>
<accession>A0A813EBA0</accession>
<dbReference type="AlphaFoldDB" id="A0A813EBA0"/>
<name>A0A813EBA0_POLGL</name>
<feature type="transmembrane region" description="Helical" evidence="1">
    <location>
        <begin position="75"/>
        <end position="95"/>
    </location>
</feature>